<dbReference type="InterPro" id="IPR035973">
    <property type="entry name" value="Cyt_c_oxidase_su3-like_sf"/>
</dbReference>
<feature type="transmembrane region" description="Helical" evidence="9">
    <location>
        <begin position="155"/>
        <end position="173"/>
    </location>
</feature>
<evidence type="ECO:0000256" key="4">
    <source>
        <dbReference type="ARBA" id="ARBA00022692"/>
    </source>
</evidence>
<dbReference type="Pfam" id="PF00510">
    <property type="entry name" value="COX3"/>
    <property type="match status" value="1"/>
</dbReference>
<reference evidence="11" key="1">
    <citation type="journal article" date="2011" name="BMC Genomics">
        <title>The complete mitochondrial genome of Flustra foliacea (Ectoprocta, Cheilostomata) - compositional bias affects phylogenetic analyses of lophotrochozoan relationships.</title>
        <authorList>
            <person name="Nesnidal M.P."/>
            <person name="Helmkampf M."/>
            <person name="Bruchhaus I."/>
            <person name="Hausdorf B."/>
        </authorList>
    </citation>
    <scope>NUCLEOTIDE SEQUENCE</scope>
</reference>
<feature type="transmembrane region" description="Helical" evidence="9">
    <location>
        <begin position="193"/>
        <end position="214"/>
    </location>
</feature>
<evidence type="ECO:0000256" key="7">
    <source>
        <dbReference type="ARBA" id="ARBA00023136"/>
    </source>
</evidence>
<accession>H2EST5</accession>
<name>H2EST5_9BILA</name>
<keyword evidence="7 9" id="KW-0472">Membrane</keyword>
<feature type="transmembrane region" description="Helical" evidence="9">
    <location>
        <begin position="123"/>
        <end position="143"/>
    </location>
</feature>
<feature type="transmembrane region" description="Helical" evidence="9">
    <location>
        <begin position="235"/>
        <end position="255"/>
    </location>
</feature>
<keyword evidence="6 9" id="KW-1133">Transmembrane helix</keyword>
<evidence type="ECO:0000256" key="5">
    <source>
        <dbReference type="ARBA" id="ARBA00022967"/>
    </source>
</evidence>
<organism evidence="11">
    <name type="scientific">Flustra foliacea</name>
    <name type="common">greater hornwrack</name>
    <dbReference type="NCBI Taxonomy" id="478208"/>
    <lineage>
        <taxon>Eukaryota</taxon>
        <taxon>Metazoa</taxon>
        <taxon>Spiralia</taxon>
        <taxon>Lophotrochozoa</taxon>
        <taxon>Bryozoa</taxon>
        <taxon>Gymnolaemata</taxon>
        <taxon>Cheilostomatida</taxon>
        <taxon>Flustrina</taxon>
        <taxon>Flustroidea</taxon>
        <taxon>Flustridae</taxon>
        <taxon>Flustra</taxon>
    </lineage>
</organism>
<dbReference type="InterPro" id="IPR033945">
    <property type="entry name" value="Cyt_c_oxase_su3_dom"/>
</dbReference>
<evidence type="ECO:0000256" key="8">
    <source>
        <dbReference type="RuleBase" id="RU003375"/>
    </source>
</evidence>
<dbReference type="PROSITE" id="PS50253">
    <property type="entry name" value="COX3"/>
    <property type="match status" value="1"/>
</dbReference>
<dbReference type="PANTHER" id="PTHR11403:SF7">
    <property type="entry name" value="CYTOCHROME C OXIDASE SUBUNIT 3"/>
    <property type="match status" value="1"/>
</dbReference>
<dbReference type="RefSeq" id="YP_005089248.1">
    <property type="nucleotide sequence ID" value="NC_016722.1"/>
</dbReference>
<dbReference type="GO" id="GO:0006123">
    <property type="term" value="P:mitochondrial electron transport, cytochrome c to oxygen"/>
    <property type="evidence" value="ECO:0007669"/>
    <property type="project" value="TreeGrafter"/>
</dbReference>
<dbReference type="GO" id="GO:0004129">
    <property type="term" value="F:cytochrome-c oxidase activity"/>
    <property type="evidence" value="ECO:0007669"/>
    <property type="project" value="InterPro"/>
</dbReference>
<dbReference type="FunFam" id="1.20.120.80:FF:000002">
    <property type="entry name" value="Cytochrome c oxidase subunit 3"/>
    <property type="match status" value="1"/>
</dbReference>
<dbReference type="EMBL" id="JQ061319">
    <property type="protein sequence ID" value="AEX16053.1"/>
    <property type="molecule type" value="Genomic_DNA"/>
</dbReference>
<dbReference type="GeneID" id="11540584"/>
<dbReference type="GO" id="GO:0005739">
    <property type="term" value="C:mitochondrion"/>
    <property type="evidence" value="ECO:0007669"/>
    <property type="project" value="TreeGrafter"/>
</dbReference>
<sequence>MSPFHLVEVSPWPLIGSIGAMCLTGGLASWFHGLNLNLLLLGSFIIVVTMIQWWRDVVRESTMQGFHSLMVSRGLRMGMVLFITSEVCFFFAFFWAFFHSSLSPTMELGNSWPPSGVNALSPWSVPLLNTVVLLSSGVTVTWCHHSLVNGTYCEGVVSLFLTVLLGGYFTLLQAGEYIETSFSISDSVYGSSFFVATGFHGLHVLIGSVFLLVCMGRYMMNQFSSAHHLGFEAAAWYWHFVDVVWLFLFVSIYWWGS</sequence>
<dbReference type="Gene3D" id="1.10.287.70">
    <property type="match status" value="1"/>
</dbReference>
<dbReference type="InterPro" id="IPR000298">
    <property type="entry name" value="Cyt_c_oxidase-like_su3"/>
</dbReference>
<feature type="domain" description="Heme-copper oxidase subunit III family profile" evidence="10">
    <location>
        <begin position="1"/>
        <end position="257"/>
    </location>
</feature>
<dbReference type="CTD" id="4514"/>
<keyword evidence="8 11" id="KW-0496">Mitochondrion</keyword>
<comment type="subcellular location">
    <subcellularLocation>
        <location evidence="1">Membrane</location>
        <topology evidence="1">Multi-pass membrane protein</topology>
    </subcellularLocation>
</comment>
<dbReference type="SUPFAM" id="SSF81452">
    <property type="entry name" value="Cytochrome c oxidase subunit III-like"/>
    <property type="match status" value="1"/>
</dbReference>
<feature type="transmembrane region" description="Helical" evidence="9">
    <location>
        <begin position="12"/>
        <end position="30"/>
    </location>
</feature>
<dbReference type="InterPro" id="IPR013833">
    <property type="entry name" value="Cyt_c_oxidase_su3_a-hlx"/>
</dbReference>
<evidence type="ECO:0000256" key="3">
    <source>
        <dbReference type="ARBA" id="ARBA00015944"/>
    </source>
</evidence>
<comment type="similarity">
    <text evidence="2 8">Belongs to the cytochrome c oxidase subunit 3 family.</text>
</comment>
<keyword evidence="5" id="KW-1278">Translocase</keyword>
<dbReference type="InterPro" id="IPR024791">
    <property type="entry name" value="Cyt_c/ubiquinol_Oxase_su3"/>
</dbReference>
<keyword evidence="4 8" id="KW-0812">Transmembrane</keyword>
<evidence type="ECO:0000256" key="2">
    <source>
        <dbReference type="ARBA" id="ARBA00010581"/>
    </source>
</evidence>
<dbReference type="CDD" id="cd01665">
    <property type="entry name" value="Cyt_c_Oxidase_III"/>
    <property type="match status" value="1"/>
</dbReference>
<protein>
    <recommendedName>
        <fullName evidence="3 8">Cytochrome c oxidase subunit 3</fullName>
    </recommendedName>
</protein>
<comment type="function">
    <text evidence="8">Component of the cytochrome c oxidase, the last enzyme in the mitochondrial electron transport chain which drives oxidative phosphorylation. The respiratory chain contains 3 multisubunit complexes succinate dehydrogenase (complex II, CII), ubiquinol-cytochrome c oxidoreductase (cytochrome b-c1 complex, complex III, CIII) and cytochrome c oxidase (complex IV, CIV), that cooperate to transfer electrons derived from NADH and succinate to molecular oxygen, creating an electrochemical gradient over the inner membrane that drives transmembrane transport and the ATP synthase. Cytochrome c oxidase is the component of the respiratory chain that catalyzes the reduction of oxygen to water. Electrons originating from reduced cytochrome c in the intermembrane space (IMS) are transferred via the dinuclear copper A center (CU(A)) of subunit 2 and heme A of subunit 1 to the active site in subunit 1, a binuclear center (BNC) formed by heme A3 and copper B (CU(B)). The BNC reduces molecular oxygen to 2 water molecules using 4 electrons from cytochrome c in the IMS and 4 protons from the mitochondrial matrix.</text>
</comment>
<geneLocation type="mitochondrion" evidence="11"/>
<evidence type="ECO:0000256" key="6">
    <source>
        <dbReference type="ARBA" id="ARBA00022989"/>
    </source>
</evidence>
<dbReference type="GO" id="GO:0016020">
    <property type="term" value="C:membrane"/>
    <property type="evidence" value="ECO:0007669"/>
    <property type="project" value="UniProtKB-SubCell"/>
</dbReference>
<evidence type="ECO:0000259" key="10">
    <source>
        <dbReference type="PROSITE" id="PS50253"/>
    </source>
</evidence>
<feature type="transmembrane region" description="Helical" evidence="9">
    <location>
        <begin position="36"/>
        <end position="54"/>
    </location>
</feature>
<evidence type="ECO:0000313" key="11">
    <source>
        <dbReference type="EMBL" id="AEX16053.1"/>
    </source>
</evidence>
<dbReference type="AlphaFoldDB" id="H2EST5"/>
<gene>
    <name evidence="11" type="primary">COX3</name>
</gene>
<dbReference type="Gene3D" id="1.20.120.80">
    <property type="entry name" value="Cytochrome c oxidase, subunit III, four-helix bundle"/>
    <property type="match status" value="1"/>
</dbReference>
<evidence type="ECO:0000256" key="9">
    <source>
        <dbReference type="SAM" id="Phobius"/>
    </source>
</evidence>
<dbReference type="PANTHER" id="PTHR11403">
    <property type="entry name" value="CYTOCHROME C OXIDASE SUBUNIT III"/>
    <property type="match status" value="1"/>
</dbReference>
<evidence type="ECO:0000256" key="1">
    <source>
        <dbReference type="ARBA" id="ARBA00004141"/>
    </source>
</evidence>
<feature type="transmembrane region" description="Helical" evidence="9">
    <location>
        <begin position="75"/>
        <end position="98"/>
    </location>
</feature>
<proteinExistence type="inferred from homology"/>